<evidence type="ECO:0000256" key="1">
    <source>
        <dbReference type="SAM" id="SignalP"/>
    </source>
</evidence>
<dbReference type="Proteomes" id="UP000247689">
    <property type="component" value="Unassembled WGS sequence"/>
</dbReference>
<dbReference type="OrthoDB" id="5471061at2"/>
<evidence type="ECO:0000313" key="3">
    <source>
        <dbReference type="Proteomes" id="UP000247689"/>
    </source>
</evidence>
<feature type="chain" id="PRO_5016281422" evidence="1">
    <location>
        <begin position="17"/>
        <end position="156"/>
    </location>
</feature>
<protein>
    <submittedName>
        <fullName evidence="2">Type VI secretion system lipoprotein TssJ</fullName>
    </submittedName>
</protein>
<dbReference type="PANTHER" id="PTHR37625">
    <property type="entry name" value="OUTER MEMBRANE LIPOPROTEIN-RELATED"/>
    <property type="match status" value="1"/>
</dbReference>
<dbReference type="InterPro" id="IPR038706">
    <property type="entry name" value="Type_VI_SciN-like_sf"/>
</dbReference>
<dbReference type="PROSITE" id="PS51257">
    <property type="entry name" value="PROKAR_LIPOPROTEIN"/>
    <property type="match status" value="1"/>
</dbReference>
<organism evidence="2 3">
    <name type="scientific">Kangiella spongicola</name>
    <dbReference type="NCBI Taxonomy" id="796379"/>
    <lineage>
        <taxon>Bacteria</taxon>
        <taxon>Pseudomonadati</taxon>
        <taxon>Pseudomonadota</taxon>
        <taxon>Gammaproteobacteria</taxon>
        <taxon>Kangiellales</taxon>
        <taxon>Kangiellaceae</taxon>
        <taxon>Kangiella</taxon>
    </lineage>
</organism>
<dbReference type="Gene3D" id="2.60.40.4150">
    <property type="entry name" value="Type VI secretion system, lipoprotein SciN"/>
    <property type="match status" value="1"/>
</dbReference>
<proteinExistence type="predicted"/>
<dbReference type="AlphaFoldDB" id="A0A318D910"/>
<keyword evidence="1" id="KW-0732">Signal</keyword>
<name>A0A318D910_9GAMM</name>
<accession>A0A318D910</accession>
<feature type="signal peptide" evidence="1">
    <location>
        <begin position="1"/>
        <end position="16"/>
    </location>
</feature>
<dbReference type="PANTHER" id="PTHR37625:SF4">
    <property type="entry name" value="OUTER MEMBRANE LIPOPROTEIN"/>
    <property type="match status" value="1"/>
</dbReference>
<dbReference type="NCBIfam" id="TIGR03352">
    <property type="entry name" value="VI_chp_3"/>
    <property type="match status" value="1"/>
</dbReference>
<comment type="caution">
    <text evidence="2">The sequence shown here is derived from an EMBL/GenBank/DDBJ whole genome shotgun (WGS) entry which is preliminary data.</text>
</comment>
<gene>
    <name evidence="2" type="primary">tssJ</name>
    <name evidence="2" type="ORF">DL796_03470</name>
</gene>
<keyword evidence="2" id="KW-0449">Lipoprotein</keyword>
<dbReference type="EMBL" id="QICH01000001">
    <property type="protein sequence ID" value="PXF64208.1"/>
    <property type="molecule type" value="Genomic_DNA"/>
</dbReference>
<dbReference type="RefSeq" id="WP_110200000.1">
    <property type="nucleotide sequence ID" value="NZ_QICH01000001.1"/>
</dbReference>
<reference evidence="2 3" key="1">
    <citation type="submission" date="2018-05" db="EMBL/GenBank/DDBJ databases">
        <title>Kangiella spongicola genome sequence.</title>
        <authorList>
            <person name="Maclea K.S."/>
            <person name="Goen A.E."/>
            <person name="Kelley C."/>
            <person name="Underriner A."/>
            <person name="Silverwood T."/>
            <person name="Trachtenberg A.M."/>
        </authorList>
    </citation>
    <scope>NUCLEOTIDE SEQUENCE [LARGE SCALE GENOMIC DNA]</scope>
    <source>
        <strain evidence="2 3">ATCC BAA-2076</strain>
    </source>
</reference>
<keyword evidence="3" id="KW-1185">Reference proteome</keyword>
<sequence>MKQLLKTIFVAGMALAMVGCSFFGGENGAEVQLNIEVGKQVNPDPSGRASPLVIKVYQLNDKLAFETKDFFSIYDATDKDVKKAIVEQKEYQLNPGHEIHQSLVTNPATQYIGIVAAFRDIEIAKWRAVAKVNPGDEHSVTFTLDGVTIEVTEKEL</sequence>
<evidence type="ECO:0000313" key="2">
    <source>
        <dbReference type="EMBL" id="PXF64208.1"/>
    </source>
</evidence>
<dbReference type="InterPro" id="IPR017734">
    <property type="entry name" value="T6SS_SciN"/>
</dbReference>
<dbReference type="Pfam" id="PF12790">
    <property type="entry name" value="T6SS-SciN"/>
    <property type="match status" value="1"/>
</dbReference>